<evidence type="ECO:0000313" key="5">
    <source>
        <dbReference type="EMBL" id="OGZ22476.1"/>
    </source>
</evidence>
<reference evidence="5 6" key="1">
    <citation type="journal article" date="2016" name="Nat. Commun.">
        <title>Thousands of microbial genomes shed light on interconnected biogeochemical processes in an aquifer system.</title>
        <authorList>
            <person name="Anantharaman K."/>
            <person name="Brown C.T."/>
            <person name="Hug L.A."/>
            <person name="Sharon I."/>
            <person name="Castelle C.J."/>
            <person name="Probst A.J."/>
            <person name="Thomas B.C."/>
            <person name="Singh A."/>
            <person name="Wilkins M.J."/>
            <person name="Karaoz U."/>
            <person name="Brodie E.L."/>
            <person name="Williams K.H."/>
            <person name="Hubbard S.S."/>
            <person name="Banfield J.F."/>
        </authorList>
    </citation>
    <scope>NUCLEOTIDE SEQUENCE [LARGE SCALE GENOMIC DNA]</scope>
</reference>
<proteinExistence type="predicted"/>
<dbReference type="PANTHER" id="PTHR33154:SF33">
    <property type="entry name" value="TRANSCRIPTIONAL REPRESSOR SDPR"/>
    <property type="match status" value="1"/>
</dbReference>
<dbReference type="InterPro" id="IPR001845">
    <property type="entry name" value="HTH_ArsR_DNA-bd_dom"/>
</dbReference>
<dbReference type="InterPro" id="IPR011991">
    <property type="entry name" value="ArsR-like_HTH"/>
</dbReference>
<dbReference type="AlphaFoldDB" id="A0A1G2E9I3"/>
<dbReference type="Gene3D" id="1.10.10.10">
    <property type="entry name" value="Winged helix-like DNA-binding domain superfamily/Winged helix DNA-binding domain"/>
    <property type="match status" value="1"/>
</dbReference>
<dbReference type="EMBL" id="MHMG01000044">
    <property type="protein sequence ID" value="OGZ22476.1"/>
    <property type="molecule type" value="Genomic_DNA"/>
</dbReference>
<organism evidence="5 6">
    <name type="scientific">Candidatus Nealsonbacteria bacterium RIFCSPLOWO2_01_FULL_41_9</name>
    <dbReference type="NCBI Taxonomy" id="1801671"/>
    <lineage>
        <taxon>Bacteria</taxon>
        <taxon>Candidatus Nealsoniibacteriota</taxon>
    </lineage>
</organism>
<dbReference type="InterPro" id="IPR036390">
    <property type="entry name" value="WH_DNA-bd_sf"/>
</dbReference>
<dbReference type="Proteomes" id="UP000176406">
    <property type="component" value="Unassembled WGS sequence"/>
</dbReference>
<sequence length="91" mass="10675">MPKAKRCPQCLKVISEGTRSKIIQQLKIRPDRAGKIESCFCLTQPTISYHLKTLEKTGIVFARKKGREIYYYLNKKYPCKKCFIFKIPFGR</sequence>
<protein>
    <recommendedName>
        <fullName evidence="4">HTH arsR-type domain-containing protein</fullName>
    </recommendedName>
</protein>
<dbReference type="InterPro" id="IPR036388">
    <property type="entry name" value="WH-like_DNA-bd_sf"/>
</dbReference>
<gene>
    <name evidence="5" type="ORF">A3A08_01145</name>
</gene>
<evidence type="ECO:0000313" key="6">
    <source>
        <dbReference type="Proteomes" id="UP000176406"/>
    </source>
</evidence>
<keyword evidence="1" id="KW-0805">Transcription regulation</keyword>
<dbReference type="NCBIfam" id="NF033788">
    <property type="entry name" value="HTH_metalloreg"/>
    <property type="match status" value="1"/>
</dbReference>
<dbReference type="CDD" id="cd00090">
    <property type="entry name" value="HTH_ARSR"/>
    <property type="match status" value="1"/>
</dbReference>
<dbReference type="Pfam" id="PF01022">
    <property type="entry name" value="HTH_5"/>
    <property type="match status" value="1"/>
</dbReference>
<name>A0A1G2E9I3_9BACT</name>
<keyword evidence="3" id="KW-0804">Transcription</keyword>
<dbReference type="SUPFAM" id="SSF46785">
    <property type="entry name" value="Winged helix' DNA-binding domain"/>
    <property type="match status" value="1"/>
</dbReference>
<evidence type="ECO:0000256" key="2">
    <source>
        <dbReference type="ARBA" id="ARBA00023125"/>
    </source>
</evidence>
<accession>A0A1G2E9I3</accession>
<evidence type="ECO:0000256" key="3">
    <source>
        <dbReference type="ARBA" id="ARBA00023163"/>
    </source>
</evidence>
<dbReference type="PANTHER" id="PTHR33154">
    <property type="entry name" value="TRANSCRIPTIONAL REGULATOR, ARSR FAMILY"/>
    <property type="match status" value="1"/>
</dbReference>
<dbReference type="PRINTS" id="PR00778">
    <property type="entry name" value="HTHARSR"/>
</dbReference>
<evidence type="ECO:0000256" key="1">
    <source>
        <dbReference type="ARBA" id="ARBA00023015"/>
    </source>
</evidence>
<keyword evidence="2" id="KW-0238">DNA-binding</keyword>
<dbReference type="GO" id="GO:0003677">
    <property type="term" value="F:DNA binding"/>
    <property type="evidence" value="ECO:0007669"/>
    <property type="project" value="UniProtKB-KW"/>
</dbReference>
<dbReference type="InterPro" id="IPR051081">
    <property type="entry name" value="HTH_MetalResp_TranReg"/>
</dbReference>
<evidence type="ECO:0000259" key="4">
    <source>
        <dbReference type="PROSITE" id="PS50987"/>
    </source>
</evidence>
<dbReference type="SMART" id="SM00418">
    <property type="entry name" value="HTH_ARSR"/>
    <property type="match status" value="1"/>
</dbReference>
<dbReference type="PROSITE" id="PS50987">
    <property type="entry name" value="HTH_ARSR_2"/>
    <property type="match status" value="1"/>
</dbReference>
<feature type="domain" description="HTH arsR-type" evidence="4">
    <location>
        <begin position="1"/>
        <end position="91"/>
    </location>
</feature>
<dbReference type="GO" id="GO:0003700">
    <property type="term" value="F:DNA-binding transcription factor activity"/>
    <property type="evidence" value="ECO:0007669"/>
    <property type="project" value="InterPro"/>
</dbReference>
<comment type="caution">
    <text evidence="5">The sequence shown here is derived from an EMBL/GenBank/DDBJ whole genome shotgun (WGS) entry which is preliminary data.</text>
</comment>